<feature type="compositionally biased region" description="Basic and acidic residues" evidence="8">
    <location>
        <begin position="1855"/>
        <end position="1866"/>
    </location>
</feature>
<accession>A0A653CKL2</accession>
<feature type="compositionally biased region" description="Basic and acidic residues" evidence="8">
    <location>
        <begin position="1407"/>
        <end position="1416"/>
    </location>
</feature>
<feature type="compositionally biased region" description="Acidic residues" evidence="8">
    <location>
        <begin position="1633"/>
        <end position="1650"/>
    </location>
</feature>
<dbReference type="PROSITE" id="PS50950">
    <property type="entry name" value="ZF_THAP"/>
    <property type="match status" value="1"/>
</dbReference>
<feature type="domain" description="THAP-type" evidence="10">
    <location>
        <begin position="1"/>
        <end position="86"/>
    </location>
</feature>
<feature type="compositionally biased region" description="Polar residues" evidence="8">
    <location>
        <begin position="1838"/>
        <end position="1854"/>
    </location>
</feature>
<evidence type="ECO:0000313" key="11">
    <source>
        <dbReference type="EMBL" id="VEN48407.1"/>
    </source>
</evidence>
<feature type="domain" description="C2H2-type" evidence="9">
    <location>
        <begin position="1138"/>
        <end position="1166"/>
    </location>
</feature>
<dbReference type="OrthoDB" id="10032537at2759"/>
<dbReference type="InterPro" id="IPR006612">
    <property type="entry name" value="THAP_Znf"/>
</dbReference>
<keyword evidence="7" id="KW-0175">Coiled coil</keyword>
<feature type="compositionally biased region" description="Polar residues" evidence="8">
    <location>
        <begin position="1502"/>
        <end position="1512"/>
    </location>
</feature>
<feature type="compositionally biased region" description="Basic and acidic residues" evidence="8">
    <location>
        <begin position="1386"/>
        <end position="1401"/>
    </location>
</feature>
<dbReference type="GO" id="GO:0005854">
    <property type="term" value="C:nascent polypeptide-associated complex"/>
    <property type="evidence" value="ECO:0007669"/>
    <property type="project" value="InterPro"/>
</dbReference>
<sequence length="1897" mass="209578">MKRTKCVVRNCESGPESEVTFFPLPKEALLRRRWLEAASLSETDVNKRSKVCSKHFKKGDFAKFAKNSDPAKRICELQPEAVPSINLPLKSTFKIKISKRDNNKEVKVEEVKVKEEKEKPLPFKVKMPKKAPPQYAPKVEVMPAPRTHARRAASKEALKQMQLLLDDEDDAVEIPDDDIQLIDPSPPPPPKKKYKISHRKSADGNADREVLVLKTITNRNAENTLELDCWVEPLEEVQENRLKKLQAEEKEMEEKLKQLLSSPHAKLVHKGDLTTIVEVSEQVNNALTAAAKPPPPAPVILNNSGGSQYQLMMDPRLGLVLGQVTTPAAAAAASPPTPTTAKSLHGKVTVAQNLTQPKSLPTTPNQTVAGRTMRTRRGGKAGTRTPPPATPPTVTRQVVQNKATPPPQVTPPTRSRMQLQQQQMQTPPVVQTPPSRPQRGQAAAAAAAAVAYSNARPSENNVEGGLMTGTNASTQGKKTRGSVVVDLTAEDGRANAPDSREISFNKLQGKTYPSLVVVARPHLRATADMQAERPKLDAKVKSVLMHPPTKFTEWLIQQGLVKSEQKCSVHTNNQLKLGMYSDVSKFPYSGGYVWISECCPQRFVSVFSGSLFEGSPHPPMVILKLLYHWSCQTNIQNVTQWVKVDNLYVKGMYTWLRAICTVGLQSHLRKIGGPGIKVEIGVISLGTTSQDGNQRQVKVEVLGVLETATKLIRLRAVEPQADGDRNYKKRFSKILEPVFQWVHPQSIIVADLTVDKQTLHQMGFQHVVQSTSSEYGNNRAIMDYLRRIVPRMFQNTLSLLSRQIIQQFLDELVWREWYGTNAHQAFNHLVQHLSEQTRHDSGMSLIVRLNKVAQNPFKNWSIPIAGGGASTQSSGGAASKGNAATPTSRGNVTTAASPAGANSTDGGPPAPKKARAGRPPKVPPDAPKAVQQQAQEVNRPPKSTSPDVPEQMVPLENYYYGTIDTYSKTPRVVLNMKCPFCKSLFDNNIQLMSHLFKHAHNVSQDAQLCRYCLTSVPTAGDLLKHIASSHPAETKFDSGFVCLICETQYMNPFILGKHMSKEHCPSELPYQCGTCGYRCSNHKQAIDHFYRTHDHGPTIQCPFCLKSTTVFSSSRNITQNVNYFIQHLQKHQRKQYAKRCGKCNLWFVQKDVLKDHQMRMHVSQRGKQGLVPWLAPRNGVMVPKSKMDKYPGDADVINFDTLRYNVPKDLVCKECSQPLDAPKHFPSFESCQNPNCQYSTCCTNAMQEHNAKCNKTGNPVAVDILPFEMHCICGFCSTDGNQMAKHLAICEKKSAYPSKVKAKAATVTHSMLDVLGLVRKPGEGQTVSRNKATRTRKPEPVVDEKKTKKEEKVIKQEKEASSTTQKDASDKAGGTITEDAVTADKTQTEAAEKADVVAEEKMDTEEADKGTEKGETQNEMNESAPEENEDRSASKADEEIPDKTNSKVDESDTVENREEDSSKADVDMNEDSSSKMETNEIEDKPSSTIDADDNPNVDAPDSQNDASESQNEAEAPSEVDAEDSSKVDTTDNQNELSSQLDASESQNEEEEASKIDTAENEDEVSSQVEASETQNEAEESPKVDTSENQEEVRSEVDASEGQHENASENQYEDDTEAAEPQDEIESADKESEEKVEDNDQDIVEGENEEADTQKDTTDGTEETEYVEDAKEDENLEVTKDENAETESNEPIERQSNVDEDETQSSQGGESAAVVESEARATEESQDEPEAYGDENARDAESPGLEDSTRGSADVAEKDVQAEDSYMGDNEVPQVDEGEPQGEDESAPKDEAECPPPVDSEPSDLQPTENSLEKGNCIEGEITSDDIQNLISDMVGDKQSMNFDEGSQSMGATQSMERDFGSERSKQMADMSVESMEECMNLADGRAEDQPTPMETDQ</sequence>
<dbReference type="InterPro" id="IPR038441">
    <property type="entry name" value="THAP_Znf_sf"/>
</dbReference>
<feature type="compositionally biased region" description="Polar residues" evidence="8">
    <location>
        <begin position="356"/>
        <end position="366"/>
    </location>
</feature>
<dbReference type="InterPro" id="IPR057618">
    <property type="entry name" value="Znf_POGZ/Z280C-D-like"/>
</dbReference>
<feature type="region of interest" description="Disordered" evidence="8">
    <location>
        <begin position="177"/>
        <end position="205"/>
    </location>
</feature>
<evidence type="ECO:0000256" key="1">
    <source>
        <dbReference type="ARBA" id="ARBA00022723"/>
    </source>
</evidence>
<dbReference type="Pfam" id="PF25429">
    <property type="entry name" value="zf-POGZ"/>
    <property type="match status" value="1"/>
</dbReference>
<feature type="compositionally biased region" description="Basic and acidic residues" evidence="8">
    <location>
        <begin position="1430"/>
        <end position="1485"/>
    </location>
</feature>
<dbReference type="InterPro" id="IPR016641">
    <property type="entry name" value="EGD2/NACA0like"/>
</dbReference>
<evidence type="ECO:0000313" key="12">
    <source>
        <dbReference type="Proteomes" id="UP000410492"/>
    </source>
</evidence>
<feature type="compositionally biased region" description="Basic residues" evidence="8">
    <location>
        <begin position="190"/>
        <end position="199"/>
    </location>
</feature>
<feature type="compositionally biased region" description="Basic and acidic residues" evidence="8">
    <location>
        <begin position="1579"/>
        <end position="1606"/>
    </location>
</feature>
<feature type="compositionally biased region" description="Acidic residues" evidence="8">
    <location>
        <begin position="1610"/>
        <end position="1625"/>
    </location>
</feature>
<dbReference type="EMBL" id="CAACVG010008095">
    <property type="protein sequence ID" value="VEN48407.1"/>
    <property type="molecule type" value="Genomic_DNA"/>
</dbReference>
<dbReference type="GO" id="GO:0003677">
    <property type="term" value="F:DNA binding"/>
    <property type="evidence" value="ECO:0007669"/>
    <property type="project" value="UniProtKB-UniRule"/>
</dbReference>
<feature type="compositionally biased region" description="Basic and acidic residues" evidence="8">
    <location>
        <begin position="1336"/>
        <end position="1360"/>
    </location>
</feature>
<dbReference type="PROSITE" id="PS00028">
    <property type="entry name" value="ZINC_FINGER_C2H2_1"/>
    <property type="match status" value="4"/>
</dbReference>
<feature type="region of interest" description="Disordered" evidence="8">
    <location>
        <begin position="356"/>
        <end position="413"/>
    </location>
</feature>
<evidence type="ECO:0000256" key="2">
    <source>
        <dbReference type="ARBA" id="ARBA00022771"/>
    </source>
</evidence>
<evidence type="ECO:0000256" key="4">
    <source>
        <dbReference type="ARBA" id="ARBA00023125"/>
    </source>
</evidence>
<evidence type="ECO:0000259" key="9">
    <source>
        <dbReference type="PROSITE" id="PS50157"/>
    </source>
</evidence>
<keyword evidence="4 6" id="KW-0238">DNA-binding</keyword>
<dbReference type="InterPro" id="IPR013087">
    <property type="entry name" value="Znf_C2H2_type"/>
</dbReference>
<evidence type="ECO:0000256" key="6">
    <source>
        <dbReference type="PROSITE-ProRule" id="PRU00309"/>
    </source>
</evidence>
<keyword evidence="3" id="KW-0862">Zinc</keyword>
<feature type="compositionally biased region" description="Acidic residues" evidence="8">
    <location>
        <begin position="1723"/>
        <end position="1732"/>
    </location>
</feature>
<evidence type="ECO:0008006" key="13">
    <source>
        <dbReference type="Google" id="ProtNLM"/>
    </source>
</evidence>
<feature type="compositionally biased region" description="Polar residues" evidence="8">
    <location>
        <begin position="931"/>
        <end position="946"/>
    </location>
</feature>
<dbReference type="PANTHER" id="PTHR21713">
    <property type="entry name" value="NASCENT POLYPEPTIDE ASSOCIATED COMPLEX ALPHA SUBUNIT-RELATED"/>
    <property type="match status" value="1"/>
</dbReference>
<protein>
    <recommendedName>
        <fullName evidence="13">THAP-type domain-containing protein</fullName>
    </recommendedName>
</protein>
<dbReference type="Proteomes" id="UP000410492">
    <property type="component" value="Unassembled WGS sequence"/>
</dbReference>
<dbReference type="Pfam" id="PF05485">
    <property type="entry name" value="THAP"/>
    <property type="match status" value="1"/>
</dbReference>
<keyword evidence="2 5" id="KW-0863">Zinc-finger</keyword>
<keyword evidence="12" id="KW-1185">Reference proteome</keyword>
<feature type="coiled-coil region" evidence="7">
    <location>
        <begin position="235"/>
        <end position="262"/>
    </location>
</feature>
<feature type="compositionally biased region" description="Polar residues" evidence="8">
    <location>
        <begin position="885"/>
        <end position="905"/>
    </location>
</feature>
<dbReference type="SMART" id="SM00980">
    <property type="entry name" value="THAP"/>
    <property type="match status" value="1"/>
</dbReference>
<evidence type="ECO:0000256" key="7">
    <source>
        <dbReference type="SAM" id="Coils"/>
    </source>
</evidence>
<feature type="compositionally biased region" description="Low complexity" evidence="8">
    <location>
        <begin position="870"/>
        <end position="884"/>
    </location>
</feature>
<name>A0A653CKL2_CALMS</name>
<dbReference type="SMART" id="SM00692">
    <property type="entry name" value="DM3"/>
    <property type="match status" value="1"/>
</dbReference>
<feature type="compositionally biased region" description="Acidic residues" evidence="8">
    <location>
        <begin position="1658"/>
        <end position="1675"/>
    </location>
</feature>
<dbReference type="PROSITE" id="PS50157">
    <property type="entry name" value="ZINC_FINGER_C2H2_2"/>
    <property type="match status" value="1"/>
</dbReference>
<evidence type="ECO:0000259" key="10">
    <source>
        <dbReference type="PROSITE" id="PS50950"/>
    </source>
</evidence>
<feature type="compositionally biased region" description="Acidic residues" evidence="8">
    <location>
        <begin position="1773"/>
        <end position="1784"/>
    </location>
</feature>
<feature type="region of interest" description="Disordered" evidence="8">
    <location>
        <begin position="868"/>
        <end position="950"/>
    </location>
</feature>
<feature type="region of interest" description="Disordered" evidence="8">
    <location>
        <begin position="460"/>
        <end position="480"/>
    </location>
</feature>
<dbReference type="Gene3D" id="6.20.210.20">
    <property type="entry name" value="THAP domain"/>
    <property type="match status" value="1"/>
</dbReference>
<feature type="region of interest" description="Disordered" evidence="8">
    <location>
        <begin position="1323"/>
        <end position="1815"/>
    </location>
</feature>
<evidence type="ECO:0000256" key="8">
    <source>
        <dbReference type="SAM" id="MobiDB-lite"/>
    </source>
</evidence>
<dbReference type="SUPFAM" id="SSF57716">
    <property type="entry name" value="Glucocorticoid receptor-like (DNA-binding domain)"/>
    <property type="match status" value="1"/>
</dbReference>
<proteinExistence type="predicted"/>
<dbReference type="SMART" id="SM00355">
    <property type="entry name" value="ZnF_C2H2"/>
    <property type="match status" value="6"/>
</dbReference>
<dbReference type="Gene3D" id="3.30.160.60">
    <property type="entry name" value="Classic Zinc Finger"/>
    <property type="match status" value="1"/>
</dbReference>
<organism evidence="11 12">
    <name type="scientific">Callosobruchus maculatus</name>
    <name type="common">Southern cowpea weevil</name>
    <name type="synonym">Pulse bruchid</name>
    <dbReference type="NCBI Taxonomy" id="64391"/>
    <lineage>
        <taxon>Eukaryota</taxon>
        <taxon>Metazoa</taxon>
        <taxon>Ecdysozoa</taxon>
        <taxon>Arthropoda</taxon>
        <taxon>Hexapoda</taxon>
        <taxon>Insecta</taxon>
        <taxon>Pterygota</taxon>
        <taxon>Neoptera</taxon>
        <taxon>Endopterygota</taxon>
        <taxon>Coleoptera</taxon>
        <taxon>Polyphaga</taxon>
        <taxon>Cucujiformia</taxon>
        <taxon>Chrysomeloidea</taxon>
        <taxon>Chrysomelidae</taxon>
        <taxon>Bruchinae</taxon>
        <taxon>Bruchini</taxon>
        <taxon>Callosobruchus</taxon>
    </lineage>
</organism>
<keyword evidence="1" id="KW-0479">Metal-binding</keyword>
<feature type="region of interest" description="Disordered" evidence="8">
    <location>
        <begin position="1837"/>
        <end position="1871"/>
    </location>
</feature>
<gene>
    <name evidence="11" type="ORF">CALMAC_LOCUS9877</name>
</gene>
<feature type="compositionally biased region" description="Polar residues" evidence="8">
    <location>
        <begin position="1565"/>
        <end position="1574"/>
    </location>
</feature>
<dbReference type="GO" id="GO:0008270">
    <property type="term" value="F:zinc ion binding"/>
    <property type="evidence" value="ECO:0007669"/>
    <property type="project" value="UniProtKB-KW"/>
</dbReference>
<evidence type="ECO:0000256" key="5">
    <source>
        <dbReference type="PROSITE-ProRule" id="PRU00042"/>
    </source>
</evidence>
<reference evidence="11 12" key="1">
    <citation type="submission" date="2019-01" db="EMBL/GenBank/DDBJ databases">
        <authorList>
            <person name="Sayadi A."/>
        </authorList>
    </citation>
    <scope>NUCLEOTIDE SEQUENCE [LARGE SCALE GENOMIC DNA]</scope>
</reference>
<feature type="compositionally biased region" description="Polar residues" evidence="8">
    <location>
        <begin position="1530"/>
        <end position="1541"/>
    </location>
</feature>
<evidence type="ECO:0000256" key="3">
    <source>
        <dbReference type="ARBA" id="ARBA00022833"/>
    </source>
</evidence>